<dbReference type="AlphaFoldDB" id="A0A8S0VK31"/>
<reference evidence="2 3" key="1">
    <citation type="submission" date="2019-12" db="EMBL/GenBank/DDBJ databases">
        <authorList>
            <person name="Alioto T."/>
            <person name="Alioto T."/>
            <person name="Gomez Garrido J."/>
        </authorList>
    </citation>
    <scope>NUCLEOTIDE SEQUENCE [LARGE SCALE GENOMIC DNA]</scope>
</reference>
<organism evidence="2 3">
    <name type="scientific">Olea europaea subsp. europaea</name>
    <dbReference type="NCBI Taxonomy" id="158383"/>
    <lineage>
        <taxon>Eukaryota</taxon>
        <taxon>Viridiplantae</taxon>
        <taxon>Streptophyta</taxon>
        <taxon>Embryophyta</taxon>
        <taxon>Tracheophyta</taxon>
        <taxon>Spermatophyta</taxon>
        <taxon>Magnoliopsida</taxon>
        <taxon>eudicotyledons</taxon>
        <taxon>Gunneridae</taxon>
        <taxon>Pentapetalae</taxon>
        <taxon>asterids</taxon>
        <taxon>lamiids</taxon>
        <taxon>Lamiales</taxon>
        <taxon>Oleaceae</taxon>
        <taxon>Oleeae</taxon>
        <taxon>Olea</taxon>
    </lineage>
</organism>
<evidence type="ECO:0000313" key="3">
    <source>
        <dbReference type="Proteomes" id="UP000594638"/>
    </source>
</evidence>
<evidence type="ECO:0000256" key="1">
    <source>
        <dbReference type="SAM" id="MobiDB-lite"/>
    </source>
</evidence>
<feature type="region of interest" description="Disordered" evidence="1">
    <location>
        <begin position="1"/>
        <end position="114"/>
    </location>
</feature>
<feature type="compositionally biased region" description="Polar residues" evidence="1">
    <location>
        <begin position="1"/>
        <end position="10"/>
    </location>
</feature>
<comment type="caution">
    <text evidence="2">The sequence shown here is derived from an EMBL/GenBank/DDBJ whole genome shotgun (WGS) entry which is preliminary data.</text>
</comment>
<feature type="compositionally biased region" description="Basic and acidic residues" evidence="1">
    <location>
        <begin position="15"/>
        <end position="30"/>
    </location>
</feature>
<sequence length="114" mass="11659">MEATPTLSRNVRNRKCMEEASPHMDKEMQERNGGVGMESEPALNGDDGDVASGGLGKREDDGVASPTGVAKADGGRGMDSEPENNSHDDEVSSGGSGNLLDKPVASASGVAEAD</sequence>
<dbReference type="Gramene" id="OE9A028835T1">
    <property type="protein sequence ID" value="OE9A028835C1"/>
    <property type="gene ID" value="OE9A028835"/>
</dbReference>
<protein>
    <submittedName>
        <fullName evidence="2">Uncharacterized protein</fullName>
    </submittedName>
</protein>
<evidence type="ECO:0000313" key="2">
    <source>
        <dbReference type="EMBL" id="CAA3032689.1"/>
    </source>
</evidence>
<feature type="compositionally biased region" description="Basic and acidic residues" evidence="1">
    <location>
        <begin position="73"/>
        <end position="90"/>
    </location>
</feature>
<dbReference type="Proteomes" id="UP000594638">
    <property type="component" value="Unassembled WGS sequence"/>
</dbReference>
<proteinExistence type="predicted"/>
<accession>A0A8S0VK31</accession>
<gene>
    <name evidence="2" type="ORF">OLEA9_A028835</name>
</gene>
<name>A0A8S0VK31_OLEEU</name>
<keyword evidence="3" id="KW-1185">Reference proteome</keyword>
<dbReference type="EMBL" id="CACTIH010009648">
    <property type="protein sequence ID" value="CAA3032689.1"/>
    <property type="molecule type" value="Genomic_DNA"/>
</dbReference>
<feature type="non-terminal residue" evidence="2">
    <location>
        <position position="114"/>
    </location>
</feature>